<evidence type="ECO:0000313" key="3">
    <source>
        <dbReference type="Proteomes" id="UP000261931"/>
    </source>
</evidence>
<dbReference type="AlphaFoldDB" id="A0A372ELA9"/>
<dbReference type="RefSeq" id="WP_116958165.1">
    <property type="nucleotide sequence ID" value="NZ_QVLS01000003.1"/>
</dbReference>
<gene>
    <name evidence="2" type="ORF">DY262_06610</name>
</gene>
<keyword evidence="3" id="KW-1185">Reference proteome</keyword>
<evidence type="ECO:0000313" key="2">
    <source>
        <dbReference type="EMBL" id="RFP80114.1"/>
    </source>
</evidence>
<reference evidence="2 3" key="1">
    <citation type="submission" date="2018-08" db="EMBL/GenBank/DDBJ databases">
        <title>Hydrogenophaga sp. LA-38 isolated from sludge.</title>
        <authorList>
            <person name="Im W.-T."/>
        </authorList>
    </citation>
    <scope>NUCLEOTIDE SEQUENCE [LARGE SCALE GENOMIC DNA]</scope>
    <source>
        <strain evidence="2 3">LA-38</strain>
    </source>
</reference>
<dbReference type="Proteomes" id="UP000261931">
    <property type="component" value="Unassembled WGS sequence"/>
</dbReference>
<evidence type="ECO:0000256" key="1">
    <source>
        <dbReference type="SAM" id="MobiDB-lite"/>
    </source>
</evidence>
<dbReference type="Pfam" id="PF10116">
    <property type="entry name" value="Host_attach"/>
    <property type="match status" value="1"/>
</dbReference>
<proteinExistence type="predicted"/>
<dbReference type="EMBL" id="QVLS01000003">
    <property type="protein sequence ID" value="RFP80114.1"/>
    <property type="molecule type" value="Genomic_DNA"/>
</dbReference>
<comment type="caution">
    <text evidence="2">The sequence shown here is derived from an EMBL/GenBank/DDBJ whole genome shotgun (WGS) entry which is preliminary data.</text>
</comment>
<protein>
    <submittedName>
        <fullName evidence="2">Host attachment protein</fullName>
    </submittedName>
</protein>
<accession>A0A372ELA9</accession>
<feature type="region of interest" description="Disordered" evidence="1">
    <location>
        <begin position="38"/>
        <end position="74"/>
    </location>
</feature>
<dbReference type="InterPro" id="IPR019291">
    <property type="entry name" value="Host_attachment_protein"/>
</dbReference>
<sequence>MPRIEWILVASATHARLLQREPGLPLVPIATFSHPEGRLKASELGDDRAGHERADRRGQGGVALEPRLDPHRKEHQRFARELAEHLEAGARSQAYGALVVFSGKPFLGELRDALGDGARRLLKASLPVDLSHVSALELDQRVRDELASA</sequence>
<feature type="compositionally biased region" description="Basic and acidic residues" evidence="1">
    <location>
        <begin position="38"/>
        <end position="58"/>
    </location>
</feature>
<organism evidence="2 3">
    <name type="scientific">Hydrogenophaga borbori</name>
    <dbReference type="NCBI Taxonomy" id="2294117"/>
    <lineage>
        <taxon>Bacteria</taxon>
        <taxon>Pseudomonadati</taxon>
        <taxon>Pseudomonadota</taxon>
        <taxon>Betaproteobacteria</taxon>
        <taxon>Burkholderiales</taxon>
        <taxon>Comamonadaceae</taxon>
        <taxon>Hydrogenophaga</taxon>
    </lineage>
</organism>
<name>A0A372ELA9_9BURK</name>